<feature type="non-terminal residue" evidence="1">
    <location>
        <position position="114"/>
    </location>
</feature>
<accession>A0A164E441</accession>
<dbReference type="EMBL" id="LRGB01025014">
    <property type="protein sequence ID" value="KZR96406.1"/>
    <property type="molecule type" value="Genomic_DNA"/>
</dbReference>
<proteinExistence type="predicted"/>
<gene>
    <name evidence="1" type="ORF">APZ42_009268</name>
</gene>
<name>A0A164E441_9CRUS</name>
<comment type="caution">
    <text evidence="1">The sequence shown here is derived from an EMBL/GenBank/DDBJ whole genome shotgun (WGS) entry which is preliminary data.</text>
</comment>
<sequence>VSRLTFGTIGSTSQISGLLLGVVNSKHLEIIRPTALDRRNLIIINLATLSHNLSESRTSHFHVSSFFYILRVKSFRSLKVIVPFSYITPVAISAPEFICLSRPPFDICLSLLIR</sequence>
<keyword evidence="2" id="KW-1185">Reference proteome</keyword>
<feature type="non-terminal residue" evidence="1">
    <location>
        <position position="1"/>
    </location>
</feature>
<dbReference type="Proteomes" id="UP000076858">
    <property type="component" value="Unassembled WGS sequence"/>
</dbReference>
<reference evidence="1 2" key="1">
    <citation type="submission" date="2016-03" db="EMBL/GenBank/DDBJ databases">
        <title>EvidentialGene: Evidence-directed Construction of Genes on Genomes.</title>
        <authorList>
            <person name="Gilbert D.G."/>
            <person name="Choi J.-H."/>
            <person name="Mockaitis K."/>
            <person name="Colbourne J."/>
            <person name="Pfrender M."/>
        </authorList>
    </citation>
    <scope>NUCLEOTIDE SEQUENCE [LARGE SCALE GENOMIC DNA]</scope>
    <source>
        <strain evidence="1 2">Xinb3</strain>
        <tissue evidence="1">Complete organism</tissue>
    </source>
</reference>
<dbReference type="AlphaFoldDB" id="A0A164E441"/>
<protein>
    <submittedName>
        <fullName evidence="1">Uncharacterized protein</fullName>
    </submittedName>
</protein>
<evidence type="ECO:0000313" key="1">
    <source>
        <dbReference type="EMBL" id="KZR96406.1"/>
    </source>
</evidence>
<evidence type="ECO:0000313" key="2">
    <source>
        <dbReference type="Proteomes" id="UP000076858"/>
    </source>
</evidence>
<organism evidence="1 2">
    <name type="scientific">Daphnia magna</name>
    <dbReference type="NCBI Taxonomy" id="35525"/>
    <lineage>
        <taxon>Eukaryota</taxon>
        <taxon>Metazoa</taxon>
        <taxon>Ecdysozoa</taxon>
        <taxon>Arthropoda</taxon>
        <taxon>Crustacea</taxon>
        <taxon>Branchiopoda</taxon>
        <taxon>Diplostraca</taxon>
        <taxon>Cladocera</taxon>
        <taxon>Anomopoda</taxon>
        <taxon>Daphniidae</taxon>
        <taxon>Daphnia</taxon>
    </lineage>
</organism>